<dbReference type="Pfam" id="PF17863">
    <property type="entry name" value="AAA_lid_2"/>
    <property type="match status" value="1"/>
</dbReference>
<dbReference type="AlphaFoldDB" id="A0A0F7IES2"/>
<evidence type="ECO:0000259" key="2">
    <source>
        <dbReference type="Pfam" id="PF17863"/>
    </source>
</evidence>
<feature type="domain" description="ChlI/MoxR AAA lid" evidence="2">
    <location>
        <begin position="234"/>
        <end position="306"/>
    </location>
</feature>
<dbReference type="EMBL" id="CP011267">
    <property type="protein sequence ID" value="AKG91173.1"/>
    <property type="molecule type" value="Genomic_DNA"/>
</dbReference>
<proteinExistence type="predicted"/>
<dbReference type="HOGENOM" id="CLU_034716_2_0_2"/>
<dbReference type="OrthoDB" id="24581at2157"/>
<dbReference type="EC" id="3.6.3.-" evidence="3"/>
<feature type="domain" description="ATPase AAA-3" evidence="1">
    <location>
        <begin position="41"/>
        <end position="168"/>
    </location>
</feature>
<dbReference type="InParanoid" id="A0A0F7IES2"/>
<dbReference type="Proteomes" id="UP000034723">
    <property type="component" value="Chromosome"/>
</dbReference>
<dbReference type="PANTHER" id="PTHR42759:SF1">
    <property type="entry name" value="MAGNESIUM-CHELATASE SUBUNIT CHLD"/>
    <property type="match status" value="1"/>
</dbReference>
<evidence type="ECO:0000313" key="4">
    <source>
        <dbReference type="Proteomes" id="UP000034723"/>
    </source>
</evidence>
<dbReference type="InterPro" id="IPR041628">
    <property type="entry name" value="ChlI/MoxR_AAA_lid"/>
</dbReference>
<evidence type="ECO:0000259" key="1">
    <source>
        <dbReference type="Pfam" id="PF07726"/>
    </source>
</evidence>
<dbReference type="GO" id="GO:0016887">
    <property type="term" value="F:ATP hydrolysis activity"/>
    <property type="evidence" value="ECO:0007669"/>
    <property type="project" value="InterPro"/>
</dbReference>
<dbReference type="Gene3D" id="3.40.50.300">
    <property type="entry name" value="P-loop containing nucleotide triphosphate hydrolases"/>
    <property type="match status" value="1"/>
</dbReference>
<accession>A0A0F7IES2</accession>
<dbReference type="PANTHER" id="PTHR42759">
    <property type="entry name" value="MOXR FAMILY PROTEIN"/>
    <property type="match status" value="1"/>
</dbReference>
<dbReference type="InterPro" id="IPR011703">
    <property type="entry name" value="ATPase_AAA-3"/>
</dbReference>
<keyword evidence="3" id="KW-0378">Hydrolase</keyword>
<dbReference type="STRING" id="113653.GAH_01539"/>
<dbReference type="SUPFAM" id="SSF52540">
    <property type="entry name" value="P-loop containing nucleoside triphosphate hydrolases"/>
    <property type="match status" value="1"/>
</dbReference>
<organism evidence="3 4">
    <name type="scientific">Geoglobus ahangari</name>
    <dbReference type="NCBI Taxonomy" id="113653"/>
    <lineage>
        <taxon>Archaea</taxon>
        <taxon>Methanobacteriati</taxon>
        <taxon>Methanobacteriota</taxon>
        <taxon>Archaeoglobi</taxon>
        <taxon>Archaeoglobales</taxon>
        <taxon>Archaeoglobaceae</taxon>
        <taxon>Geoglobus</taxon>
    </lineage>
</organism>
<reference evidence="3 4" key="1">
    <citation type="submission" date="2015-04" db="EMBL/GenBank/DDBJ databases">
        <title>The complete genome sequence of the hyperthermophilic, obligate iron-reducing archaeon Geoglobus ahangari strain 234T.</title>
        <authorList>
            <person name="Manzella M.P."/>
            <person name="Holmes D.E."/>
            <person name="Rocheleau J.M."/>
            <person name="Chung A."/>
            <person name="Reguera G."/>
            <person name="Kashefi K."/>
        </authorList>
    </citation>
    <scope>NUCLEOTIDE SEQUENCE [LARGE SCALE GENOMIC DNA]</scope>
    <source>
        <strain evidence="3 4">234</strain>
    </source>
</reference>
<protein>
    <submittedName>
        <fullName evidence="3">MoxR-like ATPase</fullName>
        <ecNumber evidence="3">3.6.3.-</ecNumber>
    </submittedName>
</protein>
<dbReference type="InterPro" id="IPR027417">
    <property type="entry name" value="P-loop_NTPase"/>
</dbReference>
<dbReference type="PIRSF" id="PIRSF002849">
    <property type="entry name" value="AAA_ATPase_chaperone_MoxR_prd"/>
    <property type="match status" value="1"/>
</dbReference>
<dbReference type="PATRIC" id="fig|113653.22.peg.1519"/>
<gene>
    <name evidence="3" type="ORF">GAH_01539</name>
</gene>
<dbReference type="InterPro" id="IPR050764">
    <property type="entry name" value="CbbQ/NirQ/NorQ/GpvN"/>
</dbReference>
<keyword evidence="4" id="KW-1185">Reference proteome</keyword>
<evidence type="ECO:0000313" key="3">
    <source>
        <dbReference type="EMBL" id="AKG91173.1"/>
    </source>
</evidence>
<dbReference type="GO" id="GO:0005524">
    <property type="term" value="F:ATP binding"/>
    <property type="evidence" value="ECO:0007669"/>
    <property type="project" value="InterPro"/>
</dbReference>
<name>A0A0F7IES2_9EURY</name>
<sequence>METDVFVERARRIVDVVSEFYVGSRELVEKVLAACLSSGNVLFEDFPGLGKTLLAKVFARAIGADFTRVQFTPDLLPSDITGTKVFREGRFVLQKGPIFTHVLLADEINRSPPKTQSALLEAMEERQVTIEGETLKLPEPFFVLATQNPVEQEGTYPLPEAQIDRFLIRLSPGYPESVDEEVEILRRRISWRKDDPTSDVVPAVSLDQFVEMQRMVEEVYVDGKILDYIARLVRATRSHEIVELGSSPRGGLALLKMSRAMALMDGRSYVIPDDVKRVAVDCLAHRIMLKLEYEIEGVRPERVVEDVLKSVEVPKGEWNEVRDTRGG</sequence>
<dbReference type="GeneID" id="24804109"/>
<dbReference type="Pfam" id="PF07726">
    <property type="entry name" value="AAA_3"/>
    <property type="match status" value="1"/>
</dbReference>
<dbReference type="Gene3D" id="1.10.8.80">
    <property type="entry name" value="Magnesium chelatase subunit I, C-Terminal domain"/>
    <property type="match status" value="1"/>
</dbReference>
<dbReference type="RefSeq" id="WP_048096831.1">
    <property type="nucleotide sequence ID" value="NZ_CP011267.1"/>
</dbReference>
<dbReference type="CDD" id="cd00009">
    <property type="entry name" value="AAA"/>
    <property type="match status" value="1"/>
</dbReference>
<dbReference type="KEGG" id="gah:GAH_01539"/>